<comment type="caution">
    <text evidence="3">The sequence shown here is derived from an EMBL/GenBank/DDBJ whole genome shotgun (WGS) entry which is preliminary data.</text>
</comment>
<dbReference type="EMBL" id="QREH01000001">
    <property type="protein sequence ID" value="REE04222.1"/>
    <property type="molecule type" value="Genomic_DNA"/>
</dbReference>
<dbReference type="Pfam" id="PF05036">
    <property type="entry name" value="SPOR"/>
    <property type="match status" value="1"/>
</dbReference>
<feature type="signal peptide" evidence="1">
    <location>
        <begin position="1"/>
        <end position="32"/>
    </location>
</feature>
<dbReference type="Gene3D" id="3.30.70.1070">
    <property type="entry name" value="Sporulation related repeat"/>
    <property type="match status" value="1"/>
</dbReference>
<feature type="chain" id="PRO_5038503447" evidence="1">
    <location>
        <begin position="33"/>
        <end position="552"/>
    </location>
</feature>
<dbReference type="InterPro" id="IPR007730">
    <property type="entry name" value="SPOR-like_dom"/>
</dbReference>
<keyword evidence="4" id="KW-1185">Reference proteome</keyword>
<dbReference type="PANTHER" id="PTHR40446">
    <property type="entry name" value="N-ACETYLGLUCOSAMINE-1-PHOSPHODIESTER ALPHA-N-ACETYLGLUCOSAMINIDASE"/>
    <property type="match status" value="1"/>
</dbReference>
<dbReference type="InterPro" id="IPR018711">
    <property type="entry name" value="NAGPA"/>
</dbReference>
<feature type="domain" description="SPOR" evidence="2">
    <location>
        <begin position="99"/>
        <end position="184"/>
    </location>
</feature>
<dbReference type="Proteomes" id="UP000256727">
    <property type="component" value="Unassembled WGS sequence"/>
</dbReference>
<gene>
    <name evidence="3" type="ORF">C8E99_2049</name>
</gene>
<evidence type="ECO:0000313" key="4">
    <source>
        <dbReference type="Proteomes" id="UP000256727"/>
    </source>
</evidence>
<name>A0A3D9LDK7_9MICC</name>
<dbReference type="OrthoDB" id="9809781at2"/>
<evidence type="ECO:0000259" key="2">
    <source>
        <dbReference type="PROSITE" id="PS51724"/>
    </source>
</evidence>
<dbReference type="InterPro" id="IPR036680">
    <property type="entry name" value="SPOR-like_sf"/>
</dbReference>
<dbReference type="PROSITE" id="PS51724">
    <property type="entry name" value="SPOR"/>
    <property type="match status" value="1"/>
</dbReference>
<sequence length="552" mass="58420">MDTVTTSTRRTATRTLTITALSCALLTGGTVAGPVAATSESSAVTSVTADVSAAEREPTAGVGTFRSAGTEQRLARGVTHESFTLGNPDAKYTWTVQVTLPSGQERVRDSQVSSRSAARRVAAELREAGLDARAEAVVADQLADSGGYLGHRVRVGAFPTEAEAEAARSELTALGYSGGTWYEGWDGDQPSSGHRSGPVNVDVVTVDPRRFQGEVTGTFGEDIERTETTSELADGALAGVNAGFFVYGEQHGAPGDPAGAAAYNGEILSETVGDRPNLVIDHRSGRASIQRLTWEGRVSSGREGLDLDGINRVPGKIRNCGGTDDLPTEAPKHDVTCTDADEIVVFTEEYGTTTPEGEGLEVVVDRRGRVQEVDQERGTELTDGQYSIQAIGEDTADLHEFATEARRIKLTNEYLDERGKKLRMTPHTQVLNGGPNLLTDGERDITAARDGMVHADNPGQFYGWTHQRNPRTIAGIDGRGQLVLITVDGRQADSVGLSISEAADLSERLGLVDAINLDGGGSTAMVVDGELENSPSGGSERAVGDAIVIRER</sequence>
<dbReference type="GO" id="GO:0042834">
    <property type="term" value="F:peptidoglycan binding"/>
    <property type="evidence" value="ECO:0007669"/>
    <property type="project" value="InterPro"/>
</dbReference>
<protein>
    <submittedName>
        <fullName evidence="3">Sporulation related protein</fullName>
    </submittedName>
</protein>
<organism evidence="3 4">
    <name type="scientific">Citricoccus muralis</name>
    <dbReference type="NCBI Taxonomy" id="169134"/>
    <lineage>
        <taxon>Bacteria</taxon>
        <taxon>Bacillati</taxon>
        <taxon>Actinomycetota</taxon>
        <taxon>Actinomycetes</taxon>
        <taxon>Micrococcales</taxon>
        <taxon>Micrococcaceae</taxon>
        <taxon>Citricoccus</taxon>
    </lineage>
</organism>
<dbReference type="Pfam" id="PF09992">
    <property type="entry name" value="NAGPA"/>
    <property type="match status" value="1"/>
</dbReference>
<evidence type="ECO:0000256" key="1">
    <source>
        <dbReference type="SAM" id="SignalP"/>
    </source>
</evidence>
<dbReference type="AlphaFoldDB" id="A0A3D9LDK7"/>
<dbReference type="PANTHER" id="PTHR40446:SF2">
    <property type="entry name" value="N-ACETYLGLUCOSAMINE-1-PHOSPHODIESTER ALPHA-N-ACETYLGLUCOSAMINIDASE"/>
    <property type="match status" value="1"/>
</dbReference>
<evidence type="ECO:0000313" key="3">
    <source>
        <dbReference type="EMBL" id="REE04222.1"/>
    </source>
</evidence>
<accession>A0A3D9LDK7</accession>
<reference evidence="3 4" key="1">
    <citation type="submission" date="2018-07" db="EMBL/GenBank/DDBJ databases">
        <title>Sequencing the genomes of 1000 actinobacteria strains.</title>
        <authorList>
            <person name="Klenk H.-P."/>
        </authorList>
    </citation>
    <scope>NUCLEOTIDE SEQUENCE [LARGE SCALE GENOMIC DNA]</scope>
    <source>
        <strain evidence="3 4">DSM 14442</strain>
    </source>
</reference>
<keyword evidence="1" id="KW-0732">Signal</keyword>
<proteinExistence type="predicted"/>
<dbReference type="SUPFAM" id="SSF110997">
    <property type="entry name" value="Sporulation related repeat"/>
    <property type="match status" value="1"/>
</dbReference>